<dbReference type="EMBL" id="LR798292">
    <property type="protein sequence ID" value="CAB5221333.1"/>
    <property type="molecule type" value="Genomic_DNA"/>
</dbReference>
<proteinExistence type="predicted"/>
<reference evidence="1" key="1">
    <citation type="submission" date="2020-05" db="EMBL/GenBank/DDBJ databases">
        <authorList>
            <person name="Chiriac C."/>
            <person name="Salcher M."/>
            <person name="Ghai R."/>
            <person name="Kavagutti S V."/>
        </authorList>
    </citation>
    <scope>NUCLEOTIDE SEQUENCE</scope>
</reference>
<organism evidence="1">
    <name type="scientific">uncultured Caudovirales phage</name>
    <dbReference type="NCBI Taxonomy" id="2100421"/>
    <lineage>
        <taxon>Viruses</taxon>
        <taxon>Duplodnaviria</taxon>
        <taxon>Heunggongvirae</taxon>
        <taxon>Uroviricota</taxon>
        <taxon>Caudoviricetes</taxon>
        <taxon>Peduoviridae</taxon>
        <taxon>Maltschvirus</taxon>
        <taxon>Maltschvirus maltsch</taxon>
    </lineage>
</organism>
<name>A0A6J7X220_9CAUD</name>
<accession>A0A6J7X220</accession>
<evidence type="ECO:0000313" key="1">
    <source>
        <dbReference type="EMBL" id="CAB5221333.1"/>
    </source>
</evidence>
<gene>
    <name evidence="1" type="ORF">UFOVP244_138</name>
</gene>
<protein>
    <submittedName>
        <fullName evidence="1">Uncharacterized protein</fullName>
    </submittedName>
</protein>
<sequence>MEYLNKPVIWKKSPLDKIEDAVLGLTNGLIIVRNGQRGIMLVGDINGKKGKLYFVPLNLIVSSWTADSRNVGIESNELALVDSWN</sequence>